<dbReference type="SUPFAM" id="SSF140804">
    <property type="entry name" value="YidB-like"/>
    <property type="match status" value="1"/>
</dbReference>
<dbReference type="RefSeq" id="WP_176803426.1">
    <property type="nucleotide sequence ID" value="NZ_JABXYJ010000004.1"/>
</dbReference>
<dbReference type="InterPro" id="IPR027405">
    <property type="entry name" value="YidB-like"/>
</dbReference>
<proteinExistence type="predicted"/>
<dbReference type="Gene3D" id="1.10.10.690">
    <property type="entry name" value="YidB-like"/>
    <property type="match status" value="1"/>
</dbReference>
<comment type="caution">
    <text evidence="1">The sequence shown here is derived from an EMBL/GenBank/DDBJ whole genome shotgun (WGS) entry which is preliminary data.</text>
</comment>
<dbReference type="InterPro" id="IPR045372">
    <property type="entry name" value="YidB"/>
</dbReference>
<organism evidence="1 2">
    <name type="scientific">Undibacterium oligocarboniphilum</name>
    <dbReference type="NCBI Taxonomy" id="666702"/>
    <lineage>
        <taxon>Bacteria</taxon>
        <taxon>Pseudomonadati</taxon>
        <taxon>Pseudomonadota</taxon>
        <taxon>Betaproteobacteria</taxon>
        <taxon>Burkholderiales</taxon>
        <taxon>Oxalobacteraceae</taxon>
        <taxon>Undibacterium</taxon>
    </lineage>
</organism>
<evidence type="ECO:0000313" key="1">
    <source>
        <dbReference type="EMBL" id="NVO78005.1"/>
    </source>
</evidence>
<sequence>MGLFDSIAGQVLGSLTQTAQAGGEQHAGLLEAVGGLVNNPQTGGLAGLISAFEEKGLGGVVASWVGTGENLPISAEQLQSVLGNEQVQEIAQKLGFSPEQLSGHLAQLLPQVIDHLTPGGAVPEGGVTGGALGNVLGLLQEVAR</sequence>
<dbReference type="Pfam" id="PF20159">
    <property type="entry name" value="YidB"/>
    <property type="match status" value="1"/>
</dbReference>
<evidence type="ECO:0000313" key="2">
    <source>
        <dbReference type="Proteomes" id="UP000588051"/>
    </source>
</evidence>
<dbReference type="Proteomes" id="UP000588051">
    <property type="component" value="Unassembled WGS sequence"/>
</dbReference>
<accession>A0A850QKD9</accession>
<reference evidence="1 2" key="1">
    <citation type="submission" date="2020-06" db="EMBL/GenBank/DDBJ databases">
        <authorList>
            <person name="Qiu C."/>
            <person name="Liu Z."/>
        </authorList>
    </citation>
    <scope>NUCLEOTIDE SEQUENCE [LARGE SCALE GENOMIC DNA]</scope>
    <source>
        <strain evidence="1 2">EM 1</strain>
    </source>
</reference>
<name>A0A850QKD9_9BURK</name>
<dbReference type="AlphaFoldDB" id="A0A850QKD9"/>
<dbReference type="EMBL" id="JABXYJ010000004">
    <property type="protein sequence ID" value="NVO78005.1"/>
    <property type="molecule type" value="Genomic_DNA"/>
</dbReference>
<keyword evidence="2" id="KW-1185">Reference proteome</keyword>
<gene>
    <name evidence="1" type="ORF">HV832_09175</name>
</gene>
<protein>
    <submittedName>
        <fullName evidence="1">DUF937 domain-containing protein</fullName>
    </submittedName>
</protein>